<accession>A0A554SG00</accession>
<comment type="subcellular location">
    <subcellularLocation>
        <location evidence="1">Cell membrane</location>
        <topology evidence="1">Multi-pass membrane protein</topology>
    </subcellularLocation>
</comment>
<dbReference type="Proteomes" id="UP000316988">
    <property type="component" value="Unassembled WGS sequence"/>
</dbReference>
<evidence type="ECO:0000313" key="11">
    <source>
        <dbReference type="EMBL" id="TSD65274.1"/>
    </source>
</evidence>
<evidence type="ECO:0000256" key="7">
    <source>
        <dbReference type="ARBA" id="ARBA00022989"/>
    </source>
</evidence>
<evidence type="ECO:0000256" key="9">
    <source>
        <dbReference type="SAM" id="Phobius"/>
    </source>
</evidence>
<dbReference type="PROSITE" id="PS50850">
    <property type="entry name" value="MFS"/>
    <property type="match status" value="1"/>
</dbReference>
<feature type="transmembrane region" description="Helical" evidence="9">
    <location>
        <begin position="310"/>
        <end position="329"/>
    </location>
</feature>
<evidence type="ECO:0000256" key="4">
    <source>
        <dbReference type="ARBA" id="ARBA00022475"/>
    </source>
</evidence>
<evidence type="ECO:0000256" key="8">
    <source>
        <dbReference type="ARBA" id="ARBA00023136"/>
    </source>
</evidence>
<feature type="transmembrane region" description="Helical" evidence="9">
    <location>
        <begin position="118"/>
        <end position="139"/>
    </location>
</feature>
<dbReference type="Gene3D" id="1.20.1250.20">
    <property type="entry name" value="MFS general substrate transporter like domains"/>
    <property type="match status" value="2"/>
</dbReference>
<dbReference type="PROSITE" id="PS00216">
    <property type="entry name" value="SUGAR_TRANSPORT_1"/>
    <property type="match status" value="1"/>
</dbReference>
<dbReference type="PANTHER" id="PTHR43528:SF1">
    <property type="entry name" value="ALPHA-KETOGLUTARATE PERMEASE"/>
    <property type="match status" value="1"/>
</dbReference>
<dbReference type="GO" id="GO:0015293">
    <property type="term" value="F:symporter activity"/>
    <property type="evidence" value="ECO:0007669"/>
    <property type="project" value="UniProtKB-KW"/>
</dbReference>
<keyword evidence="4" id="KW-1003">Cell membrane</keyword>
<dbReference type="InterPro" id="IPR051084">
    <property type="entry name" value="H+-coupled_symporters"/>
</dbReference>
<evidence type="ECO:0000313" key="12">
    <source>
        <dbReference type="Proteomes" id="UP000316988"/>
    </source>
</evidence>
<feature type="transmembrane region" description="Helical" evidence="9">
    <location>
        <begin position="400"/>
        <end position="420"/>
    </location>
</feature>
<dbReference type="InterPro" id="IPR011701">
    <property type="entry name" value="MFS"/>
</dbReference>
<evidence type="ECO:0000256" key="3">
    <source>
        <dbReference type="ARBA" id="ARBA00022448"/>
    </source>
</evidence>
<dbReference type="RefSeq" id="WP_143912455.1">
    <property type="nucleotide sequence ID" value="NZ_VLNT01000003.1"/>
</dbReference>
<feature type="transmembrane region" description="Helical" evidence="9">
    <location>
        <begin position="240"/>
        <end position="260"/>
    </location>
</feature>
<feature type="transmembrane region" description="Helical" evidence="9">
    <location>
        <begin position="280"/>
        <end position="298"/>
    </location>
</feature>
<dbReference type="AlphaFoldDB" id="A0A554SG00"/>
<dbReference type="InterPro" id="IPR005829">
    <property type="entry name" value="Sugar_transporter_CS"/>
</dbReference>
<feature type="transmembrane region" description="Helical" evidence="9">
    <location>
        <begin position="369"/>
        <end position="394"/>
    </location>
</feature>
<feature type="domain" description="Major facilitator superfamily (MFS) profile" evidence="10">
    <location>
        <begin position="22"/>
        <end position="424"/>
    </location>
</feature>
<keyword evidence="6" id="KW-0769">Symport</keyword>
<reference evidence="11 12" key="1">
    <citation type="submission" date="2019-07" db="EMBL/GenBank/DDBJ databases">
        <authorList>
            <person name="Zhao L.H."/>
        </authorList>
    </citation>
    <scope>NUCLEOTIDE SEQUENCE [LARGE SCALE GENOMIC DNA]</scope>
    <source>
        <strain evidence="11 12">Co35</strain>
    </source>
</reference>
<protein>
    <submittedName>
        <fullName evidence="11">MFS transporter</fullName>
    </submittedName>
</protein>
<dbReference type="SUPFAM" id="SSF103473">
    <property type="entry name" value="MFS general substrate transporter"/>
    <property type="match status" value="1"/>
</dbReference>
<keyword evidence="5 9" id="KW-0812">Transmembrane</keyword>
<feature type="transmembrane region" description="Helical" evidence="9">
    <location>
        <begin position="194"/>
        <end position="213"/>
    </location>
</feature>
<feature type="transmembrane region" description="Helical" evidence="9">
    <location>
        <begin position="159"/>
        <end position="182"/>
    </location>
</feature>
<evidence type="ECO:0000256" key="6">
    <source>
        <dbReference type="ARBA" id="ARBA00022847"/>
    </source>
</evidence>
<dbReference type="GO" id="GO:0005886">
    <property type="term" value="C:plasma membrane"/>
    <property type="evidence" value="ECO:0007669"/>
    <property type="project" value="UniProtKB-SubCell"/>
</dbReference>
<feature type="transmembrane region" description="Helical" evidence="9">
    <location>
        <begin position="335"/>
        <end position="357"/>
    </location>
</feature>
<evidence type="ECO:0000256" key="5">
    <source>
        <dbReference type="ARBA" id="ARBA00022692"/>
    </source>
</evidence>
<proteinExistence type="inferred from homology"/>
<organism evidence="11 12">
    <name type="scientific">Aeromicrobium piscarium</name>
    <dbReference type="NCBI Taxonomy" id="2590901"/>
    <lineage>
        <taxon>Bacteria</taxon>
        <taxon>Bacillati</taxon>
        <taxon>Actinomycetota</taxon>
        <taxon>Actinomycetes</taxon>
        <taxon>Propionibacteriales</taxon>
        <taxon>Nocardioidaceae</taxon>
        <taxon>Aeromicrobium</taxon>
    </lineage>
</organism>
<keyword evidence="7 9" id="KW-1133">Transmembrane helix</keyword>
<keyword evidence="8 9" id="KW-0472">Membrane</keyword>
<evidence type="ECO:0000256" key="2">
    <source>
        <dbReference type="ARBA" id="ARBA00008240"/>
    </source>
</evidence>
<gene>
    <name evidence="11" type="ORF">FNM00_06130</name>
</gene>
<dbReference type="InterPro" id="IPR020846">
    <property type="entry name" value="MFS_dom"/>
</dbReference>
<name>A0A554SG00_9ACTN</name>
<feature type="transmembrane region" description="Helical" evidence="9">
    <location>
        <begin position="94"/>
        <end position="112"/>
    </location>
</feature>
<comment type="caution">
    <text evidence="11">The sequence shown here is derived from an EMBL/GenBank/DDBJ whole genome shotgun (WGS) entry which is preliminary data.</text>
</comment>
<dbReference type="InterPro" id="IPR036259">
    <property type="entry name" value="MFS_trans_sf"/>
</dbReference>
<evidence type="ECO:0000259" key="10">
    <source>
        <dbReference type="PROSITE" id="PS50850"/>
    </source>
</evidence>
<dbReference type="EMBL" id="VLNT01000003">
    <property type="protein sequence ID" value="TSD65274.1"/>
    <property type="molecule type" value="Genomic_DNA"/>
</dbReference>
<dbReference type="Pfam" id="PF07690">
    <property type="entry name" value="MFS_1"/>
    <property type="match status" value="1"/>
</dbReference>
<sequence>MTDTTHGATRARDELTPETRRGLLSLGLGNTLEWYDWMIFGLLSTYIGPNFFPNDDPVASTLSTLAVFAVGFLFRPLGGVVLGTIADRIGRRRVMMFSITIMALSTLVIAIAPTYDQIGPWAGVILLLCRVVQGISAGVEAPLSTAHAIELVPPGREGYVAGIMAFYVNLGIVGAPLVTFLISLTIPAGHMDDWGWRIAFAIGAASSVVILYLRRNLPETMTSSESEESAGSVWVGVRRAWLSVLAIVFIVGAVQAYNYAWNTGLPNAARSVMDEDPQKVFGLTTILGLILVIGARIVGRLTDGRDLAPWFVVTRLLAVPSVFLMLLYTQPGLGGFAAVLLGGSVVLVLNMTLYNVISTSLMEKRFRGAGTSLGYGLGVALFGGTASYLLVWFQSRGLDWAFPLYVATLSVVSVVLYLLARKYNGVHAGK</sequence>
<keyword evidence="3" id="KW-0813">Transport</keyword>
<dbReference type="OrthoDB" id="9066401at2"/>
<evidence type="ECO:0000256" key="1">
    <source>
        <dbReference type="ARBA" id="ARBA00004651"/>
    </source>
</evidence>
<dbReference type="PANTHER" id="PTHR43528">
    <property type="entry name" value="ALPHA-KETOGLUTARATE PERMEASE"/>
    <property type="match status" value="1"/>
</dbReference>
<feature type="transmembrane region" description="Helical" evidence="9">
    <location>
        <begin position="58"/>
        <end position="82"/>
    </location>
</feature>
<comment type="similarity">
    <text evidence="2">Belongs to the major facilitator superfamily. Metabolite:H+ Symporter (MHS) family (TC 2.A.1.6) family.</text>
</comment>
<keyword evidence="12" id="KW-1185">Reference proteome</keyword>